<comment type="similarity">
    <text evidence="1">Belongs to the SF3A2 family.</text>
</comment>
<dbReference type="VEuPathDB" id="TriTrypDB:TRSC58_03204"/>
<dbReference type="FunFam" id="2.60.40.2690:FF:000007">
    <property type="entry name" value="Zinc-finger of C2H2 type"/>
    <property type="match status" value="1"/>
</dbReference>
<dbReference type="PANTHER" id="PTHR23205:SF0">
    <property type="entry name" value="SPLICING FACTOR 3A SUBUNIT 2"/>
    <property type="match status" value="1"/>
</dbReference>
<evidence type="ECO:0000256" key="7">
    <source>
        <dbReference type="ARBA" id="ARBA00023187"/>
    </source>
</evidence>
<organism evidence="11 12">
    <name type="scientific">Trypanosoma rangeli SC58</name>
    <dbReference type="NCBI Taxonomy" id="429131"/>
    <lineage>
        <taxon>Eukaryota</taxon>
        <taxon>Discoba</taxon>
        <taxon>Euglenozoa</taxon>
        <taxon>Kinetoplastea</taxon>
        <taxon>Metakinetoplastina</taxon>
        <taxon>Trypanosomatida</taxon>
        <taxon>Trypanosomatidae</taxon>
        <taxon>Trypanosoma</taxon>
        <taxon>Herpetosoma</taxon>
    </lineage>
</organism>
<gene>
    <name evidence="11" type="ORF">TRSC58_03204</name>
</gene>
<sequence>MSSVKALNPSVQARRDPYYKRNHMGRVTCTLCDVCCTDDNNFLKHIAGKTHRTQLERMERYARREERLAVEEELSREANRRAEQEKATRELLLQQQDPQGGSRGGAPGTAAFAPFGRPQFNYCTENDPELFQTKVWLEFFFPQAAAGVRPLHRWRSAREQDMERPPDDSVVYLLVACEGYVTIAVKFPSKLPRTSSASSSSAAAAAKMMASYGSDVVVTASDEEEGRYHCSWDPLKKVYSLFFILG</sequence>
<keyword evidence="6" id="KW-0862">Zinc</keyword>
<dbReference type="GO" id="GO:0003676">
    <property type="term" value="F:nucleic acid binding"/>
    <property type="evidence" value="ECO:0007669"/>
    <property type="project" value="InterPro"/>
</dbReference>
<keyword evidence="5" id="KW-0863">Zinc-finger</keyword>
<evidence type="ECO:0000256" key="4">
    <source>
        <dbReference type="ARBA" id="ARBA00022728"/>
    </source>
</evidence>
<evidence type="ECO:0000256" key="5">
    <source>
        <dbReference type="ARBA" id="ARBA00022771"/>
    </source>
</evidence>
<evidence type="ECO:0000256" key="2">
    <source>
        <dbReference type="ARBA" id="ARBA00022664"/>
    </source>
</evidence>
<feature type="domain" description="U1-type" evidence="10">
    <location>
        <begin position="24"/>
        <end position="58"/>
    </location>
</feature>
<dbReference type="AlphaFoldDB" id="A0A061J127"/>
<evidence type="ECO:0000256" key="8">
    <source>
        <dbReference type="ARBA" id="ARBA00023242"/>
    </source>
</evidence>
<dbReference type="GO" id="GO:0008270">
    <property type="term" value="F:zinc ion binding"/>
    <property type="evidence" value="ECO:0007669"/>
    <property type="project" value="UniProtKB-KW"/>
</dbReference>
<evidence type="ECO:0000256" key="1">
    <source>
        <dbReference type="ARBA" id="ARBA00008995"/>
    </source>
</evidence>
<evidence type="ECO:0000259" key="10">
    <source>
        <dbReference type="SMART" id="SM00451"/>
    </source>
</evidence>
<dbReference type="GO" id="GO:0071013">
    <property type="term" value="C:catalytic step 2 spliceosome"/>
    <property type="evidence" value="ECO:0007669"/>
    <property type="project" value="TreeGrafter"/>
</dbReference>
<keyword evidence="3" id="KW-0479">Metal-binding</keyword>
<dbReference type="GO" id="GO:0071004">
    <property type="term" value="C:U2-type prespliceosome"/>
    <property type="evidence" value="ECO:0007669"/>
    <property type="project" value="TreeGrafter"/>
</dbReference>
<protein>
    <recommendedName>
        <fullName evidence="10">U1-type domain-containing protein</fullName>
    </recommendedName>
</protein>
<evidence type="ECO:0000313" key="12">
    <source>
        <dbReference type="Proteomes" id="UP000031737"/>
    </source>
</evidence>
<accession>A0A061J127</accession>
<dbReference type="Gene3D" id="3.30.160.60">
    <property type="entry name" value="Classic Zinc Finger"/>
    <property type="match status" value="1"/>
</dbReference>
<evidence type="ECO:0000313" key="11">
    <source>
        <dbReference type="EMBL" id="ESL09083.1"/>
    </source>
</evidence>
<evidence type="ECO:0000256" key="3">
    <source>
        <dbReference type="ARBA" id="ARBA00022723"/>
    </source>
</evidence>
<dbReference type="SMART" id="SM00451">
    <property type="entry name" value="ZnF_U1"/>
    <property type="match status" value="1"/>
</dbReference>
<dbReference type="EMBL" id="AUPL01003204">
    <property type="protein sequence ID" value="ESL09083.1"/>
    <property type="molecule type" value="Genomic_DNA"/>
</dbReference>
<evidence type="ECO:0000256" key="9">
    <source>
        <dbReference type="SAM" id="Coils"/>
    </source>
</evidence>
<keyword evidence="7" id="KW-0508">mRNA splicing</keyword>
<keyword evidence="2" id="KW-0507">mRNA processing</keyword>
<dbReference type="GO" id="GO:0005686">
    <property type="term" value="C:U2 snRNP"/>
    <property type="evidence" value="ECO:0007669"/>
    <property type="project" value="TreeGrafter"/>
</dbReference>
<dbReference type="InterPro" id="IPR036236">
    <property type="entry name" value="Znf_C2H2_sf"/>
</dbReference>
<dbReference type="InterPro" id="IPR031781">
    <property type="entry name" value="SF3A2_dom"/>
</dbReference>
<dbReference type="Pfam" id="PF16835">
    <property type="entry name" value="SF3A2"/>
    <property type="match status" value="1"/>
</dbReference>
<keyword evidence="8" id="KW-0539">Nucleus</keyword>
<dbReference type="Gene3D" id="2.60.40.2690">
    <property type="match status" value="1"/>
</dbReference>
<dbReference type="PANTHER" id="PTHR23205">
    <property type="entry name" value="SPLICING FACTOR 3A SUBUNIT 2"/>
    <property type="match status" value="1"/>
</dbReference>
<keyword evidence="12" id="KW-1185">Reference proteome</keyword>
<dbReference type="InterPro" id="IPR052092">
    <property type="entry name" value="SF3A2"/>
</dbReference>
<keyword evidence="9" id="KW-0175">Coiled coil</keyword>
<dbReference type="GO" id="GO:0000245">
    <property type="term" value="P:spliceosomal complex assembly"/>
    <property type="evidence" value="ECO:0007669"/>
    <property type="project" value="TreeGrafter"/>
</dbReference>
<reference evidence="11 12" key="1">
    <citation type="submission" date="2013-07" db="EMBL/GenBank/DDBJ databases">
        <authorList>
            <person name="Stoco P.H."/>
            <person name="Wagner G."/>
            <person name="Gerber A."/>
            <person name="Zaha A."/>
            <person name="Thompson C."/>
            <person name="Bartholomeu D.C."/>
            <person name="Luckemeyer D.D."/>
            <person name="Bahia D."/>
            <person name="Loreto E."/>
            <person name="Prestes E.B."/>
            <person name="Lima F.M."/>
            <person name="Rodrigues-Luiz G."/>
            <person name="Vallejo G.A."/>
            <person name="Filho J.F."/>
            <person name="Monteiro K.M."/>
            <person name="Tyler K.M."/>
            <person name="de Almeida L.G."/>
            <person name="Ortiz M.F."/>
            <person name="Siervo M.A."/>
            <person name="de Moraes M.H."/>
            <person name="Cunha O.L."/>
            <person name="Mendonca-Neto R."/>
            <person name="Silva R."/>
            <person name="Teixeira S.M."/>
            <person name="Murta S.M."/>
            <person name="Sincero T.C."/>
            <person name="Mendes T.A."/>
            <person name="Urmenyi T.P."/>
            <person name="Silva V.G."/>
            <person name="da Rocha W.D."/>
            <person name="Andersson B."/>
            <person name="Romanha A.J."/>
            <person name="Steindel M."/>
            <person name="de Vasconcelos A.T."/>
            <person name="Grisard E.C."/>
        </authorList>
    </citation>
    <scope>NUCLEOTIDE SEQUENCE [LARGE SCALE GENOMIC DNA]</scope>
    <source>
        <strain evidence="11 12">SC58</strain>
    </source>
</reference>
<keyword evidence="4" id="KW-0747">Spliceosome</keyword>
<dbReference type="SUPFAM" id="SSF57667">
    <property type="entry name" value="beta-beta-alpha zinc fingers"/>
    <property type="match status" value="1"/>
</dbReference>
<proteinExistence type="inferred from homology"/>
<dbReference type="InterPro" id="IPR013087">
    <property type="entry name" value="Znf_C2H2_type"/>
</dbReference>
<comment type="caution">
    <text evidence="11">The sequence shown here is derived from an EMBL/GenBank/DDBJ whole genome shotgun (WGS) entry which is preliminary data.</text>
</comment>
<name>A0A061J127_TRYRA</name>
<dbReference type="Proteomes" id="UP000031737">
    <property type="component" value="Unassembled WGS sequence"/>
</dbReference>
<dbReference type="OrthoDB" id="10250970at2759"/>
<dbReference type="Pfam" id="PF12874">
    <property type="entry name" value="zf-met"/>
    <property type="match status" value="1"/>
</dbReference>
<feature type="coiled-coil region" evidence="9">
    <location>
        <begin position="68"/>
        <end position="95"/>
    </location>
</feature>
<evidence type="ECO:0000256" key="6">
    <source>
        <dbReference type="ARBA" id="ARBA00022833"/>
    </source>
</evidence>
<dbReference type="InterPro" id="IPR003604">
    <property type="entry name" value="Matrin/U1-like-C_Znf_C2H2"/>
</dbReference>